<dbReference type="CDD" id="cd00156">
    <property type="entry name" value="REC"/>
    <property type="match status" value="1"/>
</dbReference>
<dbReference type="AlphaFoldDB" id="A0A1C0Y6M1"/>
<dbReference type="Pfam" id="PF00072">
    <property type="entry name" value="Response_reg"/>
    <property type="match status" value="1"/>
</dbReference>
<sequence length="282" mass="32949">MNNQLLKQFKEILALDVTSRLFNLLKANIARTKSSISVLLIETLTANETLPHFLSQEIRQNDTLFMVEHEGFIGVLLTQSGEQEATAFLRRIFERYKEYDEGAMIHAHITDIRTSDVSLDAVIDAAVAKLKKQREPWFIYSNNAYQQPTQETVKVSVIEENPIFRQVLYAELERLQLKHFSLEIAVFADGYEFLQSDFYVSSHLHLVIVNDILPRKNGMAVVHHLRHMPNQRKFIIYMMTSRMSEMDMISAYKSGVDEYLVKPFNLRLFEAQIERTFERLWL</sequence>
<dbReference type="GO" id="GO:0000160">
    <property type="term" value="P:phosphorelay signal transduction system"/>
    <property type="evidence" value="ECO:0007669"/>
    <property type="project" value="InterPro"/>
</dbReference>
<dbReference type="InterPro" id="IPR001789">
    <property type="entry name" value="Sig_transdc_resp-reg_receiver"/>
</dbReference>
<dbReference type="SMART" id="SM00448">
    <property type="entry name" value="REC"/>
    <property type="match status" value="1"/>
</dbReference>
<dbReference type="STRING" id="33978.A6M13_05365"/>
<evidence type="ECO:0000313" key="3">
    <source>
        <dbReference type="EMBL" id="OCS82829.1"/>
    </source>
</evidence>
<dbReference type="Gene3D" id="3.40.50.2300">
    <property type="match status" value="1"/>
</dbReference>
<comment type="caution">
    <text evidence="3">The sequence shown here is derived from an EMBL/GenBank/DDBJ whole genome shotgun (WGS) entry which is preliminary data.</text>
</comment>
<evidence type="ECO:0000256" key="1">
    <source>
        <dbReference type="PROSITE-ProRule" id="PRU00169"/>
    </source>
</evidence>
<reference evidence="3 4" key="1">
    <citation type="submission" date="2016-07" db="EMBL/GenBank/DDBJ databases">
        <title>Caryophanon tenue genome sequencing.</title>
        <authorList>
            <person name="Verma A."/>
            <person name="Pal Y."/>
            <person name="Krishnamurthi S."/>
        </authorList>
    </citation>
    <scope>NUCLEOTIDE SEQUENCE [LARGE SCALE GENOMIC DNA]</scope>
    <source>
        <strain evidence="3 4">DSM 14152</strain>
    </source>
</reference>
<dbReference type="InterPro" id="IPR011006">
    <property type="entry name" value="CheY-like_superfamily"/>
</dbReference>
<dbReference type="InterPro" id="IPR052048">
    <property type="entry name" value="ST_Response_Regulator"/>
</dbReference>
<name>A0A1C0Y6M1_9BACL</name>
<keyword evidence="4" id="KW-1185">Reference proteome</keyword>
<gene>
    <name evidence="3" type="ORF">A6M13_05365</name>
</gene>
<accession>A0A1C0Y6M1</accession>
<dbReference type="EMBL" id="MASJ01000039">
    <property type="protein sequence ID" value="OCS82829.1"/>
    <property type="molecule type" value="Genomic_DNA"/>
</dbReference>
<evidence type="ECO:0000259" key="2">
    <source>
        <dbReference type="PROSITE" id="PS50110"/>
    </source>
</evidence>
<evidence type="ECO:0000313" key="4">
    <source>
        <dbReference type="Proteomes" id="UP000093199"/>
    </source>
</evidence>
<dbReference type="PANTHER" id="PTHR43228:SF1">
    <property type="entry name" value="TWO-COMPONENT RESPONSE REGULATOR ARR22"/>
    <property type="match status" value="1"/>
</dbReference>
<dbReference type="SUPFAM" id="SSF52172">
    <property type="entry name" value="CheY-like"/>
    <property type="match status" value="1"/>
</dbReference>
<dbReference type="RefSeq" id="WP_066547333.1">
    <property type="nucleotide sequence ID" value="NZ_MASJ01000039.1"/>
</dbReference>
<proteinExistence type="predicted"/>
<dbReference type="PANTHER" id="PTHR43228">
    <property type="entry name" value="TWO-COMPONENT RESPONSE REGULATOR"/>
    <property type="match status" value="1"/>
</dbReference>
<dbReference type="PROSITE" id="PS50110">
    <property type="entry name" value="RESPONSE_REGULATORY"/>
    <property type="match status" value="1"/>
</dbReference>
<organism evidence="3 4">
    <name type="scientific">Caryophanon tenue</name>
    <dbReference type="NCBI Taxonomy" id="33978"/>
    <lineage>
        <taxon>Bacteria</taxon>
        <taxon>Bacillati</taxon>
        <taxon>Bacillota</taxon>
        <taxon>Bacilli</taxon>
        <taxon>Bacillales</taxon>
        <taxon>Caryophanaceae</taxon>
        <taxon>Caryophanon</taxon>
    </lineage>
</organism>
<comment type="caution">
    <text evidence="1">Lacks conserved residue(s) required for the propagation of feature annotation.</text>
</comment>
<feature type="domain" description="Response regulatory" evidence="2">
    <location>
        <begin position="154"/>
        <end position="277"/>
    </location>
</feature>
<protein>
    <recommendedName>
        <fullName evidence="2">Response regulatory domain-containing protein</fullName>
    </recommendedName>
</protein>
<dbReference type="Proteomes" id="UP000093199">
    <property type="component" value="Unassembled WGS sequence"/>
</dbReference>